<accession>A0A2G8S3J3</accession>
<dbReference type="Proteomes" id="UP000230002">
    <property type="component" value="Unassembled WGS sequence"/>
</dbReference>
<gene>
    <name evidence="1" type="ORF">GSI_09497</name>
</gene>
<name>A0A2G8S3J3_9APHY</name>
<evidence type="ECO:0000313" key="2">
    <source>
        <dbReference type="Proteomes" id="UP000230002"/>
    </source>
</evidence>
<sequence length="129" mass="14555">MVNPDVLDILDYDMILQCFNDPLALDKKWSEDDKAVSRGTYLCLETSRARCTTTTTWTLSPCARTTRPLRPLARPWSARWINSKARLLLPMGNSPNATRQTPAIAAHKTTVTMWPRPAVLAKCQQRGKV</sequence>
<dbReference type="EMBL" id="AYKW01000024">
    <property type="protein sequence ID" value="PIL28346.1"/>
    <property type="molecule type" value="Genomic_DNA"/>
</dbReference>
<dbReference type="AlphaFoldDB" id="A0A2G8S3J3"/>
<keyword evidence="2" id="KW-1185">Reference proteome</keyword>
<organism evidence="1 2">
    <name type="scientific">Ganoderma sinense ZZ0214-1</name>
    <dbReference type="NCBI Taxonomy" id="1077348"/>
    <lineage>
        <taxon>Eukaryota</taxon>
        <taxon>Fungi</taxon>
        <taxon>Dikarya</taxon>
        <taxon>Basidiomycota</taxon>
        <taxon>Agaricomycotina</taxon>
        <taxon>Agaricomycetes</taxon>
        <taxon>Polyporales</taxon>
        <taxon>Polyporaceae</taxon>
        <taxon>Ganoderma</taxon>
    </lineage>
</organism>
<proteinExistence type="predicted"/>
<evidence type="ECO:0000313" key="1">
    <source>
        <dbReference type="EMBL" id="PIL28346.1"/>
    </source>
</evidence>
<comment type="caution">
    <text evidence="1">The sequence shown here is derived from an EMBL/GenBank/DDBJ whole genome shotgun (WGS) entry which is preliminary data.</text>
</comment>
<reference evidence="1 2" key="1">
    <citation type="journal article" date="2015" name="Sci. Rep.">
        <title>Chromosome-level genome map provides insights into diverse defense mechanisms in the medicinal fungus Ganoderma sinense.</title>
        <authorList>
            <person name="Zhu Y."/>
            <person name="Xu J."/>
            <person name="Sun C."/>
            <person name="Zhou S."/>
            <person name="Xu H."/>
            <person name="Nelson D.R."/>
            <person name="Qian J."/>
            <person name="Song J."/>
            <person name="Luo H."/>
            <person name="Xiang L."/>
            <person name="Li Y."/>
            <person name="Xu Z."/>
            <person name="Ji A."/>
            <person name="Wang L."/>
            <person name="Lu S."/>
            <person name="Hayward A."/>
            <person name="Sun W."/>
            <person name="Li X."/>
            <person name="Schwartz D.C."/>
            <person name="Wang Y."/>
            <person name="Chen S."/>
        </authorList>
    </citation>
    <scope>NUCLEOTIDE SEQUENCE [LARGE SCALE GENOMIC DNA]</scope>
    <source>
        <strain evidence="1 2">ZZ0214-1</strain>
    </source>
</reference>
<protein>
    <submittedName>
        <fullName evidence="1">Uncharacterized protein</fullName>
    </submittedName>
</protein>